<sequence length="287" mass="31387">MSEITIVPIESNNVENIESVKGSIIIKKGYSPYIGDDGYWYEYDENTNSFFNTGIIAGSGDMRRSVYDPDGDNIVDIAKQADNADTVNNLTVETAVPENAVFTDTTYNEASISEAGLMSSYDKMKLDGIARGATRVDVVDSLESTETGKALSANQGKIISERVTSLEDKTQPVLFEGSINTGVITLNESMYNYKFLVFLIKGPDSVNGFGYGLFPVIRPENHGQSEPLIMADPTGEHYHSTYVGKFSYGTEGMTLTFEDPIMNVTHNLNKTHGGTTTYSVSKIIGIR</sequence>
<gene>
    <name evidence="1" type="ORF">DW687_08530</name>
</gene>
<organism evidence="1 2">
    <name type="scientific">Anaerofustis stercorihominis</name>
    <dbReference type="NCBI Taxonomy" id="214853"/>
    <lineage>
        <taxon>Bacteria</taxon>
        <taxon>Bacillati</taxon>
        <taxon>Bacillota</taxon>
        <taxon>Clostridia</taxon>
        <taxon>Eubacteriales</taxon>
        <taxon>Eubacteriaceae</taxon>
        <taxon>Anaerofustis</taxon>
    </lineage>
</organism>
<protein>
    <submittedName>
        <fullName evidence="1">Uncharacterized protein</fullName>
    </submittedName>
</protein>
<name>A0A3E3DX23_9FIRM</name>
<dbReference type="AlphaFoldDB" id="A0A3E3DX23"/>
<dbReference type="InterPro" id="IPR054500">
    <property type="entry name" value="Phage_fiber_rpt"/>
</dbReference>
<accession>A0A3E3DX23</accession>
<dbReference type="Proteomes" id="UP000261212">
    <property type="component" value="Unassembled WGS sequence"/>
</dbReference>
<comment type="caution">
    <text evidence="1">The sequence shown here is derived from an EMBL/GenBank/DDBJ whole genome shotgun (WGS) entry which is preliminary data.</text>
</comment>
<dbReference type="RefSeq" id="WP_117532429.1">
    <property type="nucleotide sequence ID" value="NZ_QUSM01000004.1"/>
</dbReference>
<evidence type="ECO:0000313" key="2">
    <source>
        <dbReference type="Proteomes" id="UP000261212"/>
    </source>
</evidence>
<evidence type="ECO:0000313" key="1">
    <source>
        <dbReference type="EMBL" id="RGD73812.1"/>
    </source>
</evidence>
<reference evidence="1 2" key="1">
    <citation type="submission" date="2018-08" db="EMBL/GenBank/DDBJ databases">
        <title>A genome reference for cultivated species of the human gut microbiota.</title>
        <authorList>
            <person name="Zou Y."/>
            <person name="Xue W."/>
            <person name="Luo G."/>
        </authorList>
    </citation>
    <scope>NUCLEOTIDE SEQUENCE [LARGE SCALE GENOMIC DNA]</scope>
    <source>
        <strain evidence="1 2">AM25-6</strain>
    </source>
</reference>
<dbReference type="EMBL" id="QUSM01000004">
    <property type="protein sequence ID" value="RGD73812.1"/>
    <property type="molecule type" value="Genomic_DNA"/>
</dbReference>
<proteinExistence type="predicted"/>
<dbReference type="Pfam" id="PF22337">
    <property type="entry name" value="Phage_fiber_rpt"/>
    <property type="match status" value="1"/>
</dbReference>